<keyword evidence="1" id="KW-0378">Hydrolase</keyword>
<dbReference type="PANTHER" id="PTHR48081">
    <property type="entry name" value="AB HYDROLASE SUPERFAMILY PROTEIN C4A8.06C"/>
    <property type="match status" value="1"/>
</dbReference>
<dbReference type="HOGENOM" id="CLU_012494_5_1_6"/>
<gene>
    <name evidence="3" type="primary">xynB</name>
    <name evidence="3" type="ordered locus">PANA_2623</name>
</gene>
<dbReference type="AlphaFoldDB" id="D4GJ40"/>
<sequence length="331" mass="35771">MRHLHSVSLFFCCNVLWLVTGAWPMERRHFLLGFTAALIVAKSTLSRASQPEISHTVIPLWPGTPPGGGGPVGAVKTSSSGAQRNIAVPTLTVIKPNMPNGHVVLIASGGGYKRIEMAKEAWPATRWLTARGYTAAILRYRLPGEGWAAGNIVALQDAQRALRLLRPQAKRLSVLGFSAGGHLLGMAVTRHDFQSYAALDALDSAPAYADGAALIYPVITLEAPYTHTATHRMLVGTHATAAEDAAWSVQNYVSSTSPPFFLVQAEDDPVSDPHNTLMMASACQQHQVDVELVRYLTGGHGFGMGKPGTPTMAWPQHYLHWLQKGRRGKVM</sequence>
<keyword evidence="4" id="KW-1185">Reference proteome</keyword>
<dbReference type="Pfam" id="PF20434">
    <property type="entry name" value="BD-FAE"/>
    <property type="match status" value="1"/>
</dbReference>
<proteinExistence type="predicted"/>
<dbReference type="Proteomes" id="UP000001702">
    <property type="component" value="Chromosome"/>
</dbReference>
<feature type="domain" description="BD-FAE-like" evidence="2">
    <location>
        <begin position="102"/>
        <end position="276"/>
    </location>
</feature>
<evidence type="ECO:0000259" key="2">
    <source>
        <dbReference type="Pfam" id="PF20434"/>
    </source>
</evidence>
<protein>
    <submittedName>
        <fullName evidence="3">XynB</fullName>
    </submittedName>
</protein>
<evidence type="ECO:0000256" key="1">
    <source>
        <dbReference type="ARBA" id="ARBA00022801"/>
    </source>
</evidence>
<dbReference type="InterPro" id="IPR049492">
    <property type="entry name" value="BD-FAE-like_dom"/>
</dbReference>
<evidence type="ECO:0000313" key="3">
    <source>
        <dbReference type="EMBL" id="ADD77790.1"/>
    </source>
</evidence>
<organism evidence="3 4">
    <name type="scientific">Pantoea ananatis (strain LMG 20103)</name>
    <dbReference type="NCBI Taxonomy" id="706191"/>
    <lineage>
        <taxon>Bacteria</taxon>
        <taxon>Pseudomonadati</taxon>
        <taxon>Pseudomonadota</taxon>
        <taxon>Gammaproteobacteria</taxon>
        <taxon>Enterobacterales</taxon>
        <taxon>Erwiniaceae</taxon>
        <taxon>Pantoea</taxon>
    </lineage>
</organism>
<name>D4GJ40_PANAM</name>
<dbReference type="KEGG" id="pam:PANA_2623"/>
<dbReference type="InterPro" id="IPR029058">
    <property type="entry name" value="AB_hydrolase_fold"/>
</dbReference>
<dbReference type="PANTHER" id="PTHR48081:SF6">
    <property type="entry name" value="PEPTIDASE S9 PROLYL OLIGOPEPTIDASE CATALYTIC DOMAIN-CONTAINING PROTEIN"/>
    <property type="match status" value="1"/>
</dbReference>
<dbReference type="EMBL" id="CP001875">
    <property type="protein sequence ID" value="ADD77790.1"/>
    <property type="molecule type" value="Genomic_DNA"/>
</dbReference>
<dbReference type="GO" id="GO:0016787">
    <property type="term" value="F:hydrolase activity"/>
    <property type="evidence" value="ECO:0007669"/>
    <property type="project" value="UniProtKB-KW"/>
</dbReference>
<dbReference type="STRING" id="706191.PANA_2623"/>
<dbReference type="Gene3D" id="3.40.50.1820">
    <property type="entry name" value="alpha/beta hydrolase"/>
    <property type="match status" value="1"/>
</dbReference>
<dbReference type="eggNOG" id="COG0657">
    <property type="taxonomic scope" value="Bacteria"/>
</dbReference>
<dbReference type="SUPFAM" id="SSF53474">
    <property type="entry name" value="alpha/beta-Hydrolases"/>
    <property type="match status" value="1"/>
</dbReference>
<accession>D4GJ40</accession>
<dbReference type="InterPro" id="IPR050300">
    <property type="entry name" value="GDXG_lipolytic_enzyme"/>
</dbReference>
<reference evidence="3 4" key="1">
    <citation type="journal article" date="2010" name="J. Bacteriol.">
        <title>Genome sequence of Pantoea ananatis LMG20103, the causative agent of Eucalyptus blight and dieback.</title>
        <authorList>
            <person name="De Maayer P."/>
            <person name="Chan W.Y."/>
            <person name="Venter S.N."/>
            <person name="Toth I.K."/>
            <person name="Birch P.R."/>
            <person name="Joubert F."/>
            <person name="Coutinho T.A."/>
        </authorList>
    </citation>
    <scope>NUCLEOTIDE SEQUENCE [LARGE SCALE GENOMIC DNA]</scope>
    <source>
        <strain evidence="3 4">LMG 20103</strain>
    </source>
</reference>
<evidence type="ECO:0000313" key="4">
    <source>
        <dbReference type="Proteomes" id="UP000001702"/>
    </source>
</evidence>